<dbReference type="FunFam" id="3.40.50.12780:FF:000003">
    <property type="entry name" value="Long-chain-fatty-acid--CoA ligase FadD"/>
    <property type="match status" value="1"/>
</dbReference>
<dbReference type="GO" id="GO:0106286">
    <property type="term" value="F:(E)-caffeate-CoA ligase activity"/>
    <property type="evidence" value="ECO:0007669"/>
    <property type="project" value="UniProtKB-ARBA"/>
</dbReference>
<evidence type="ECO:0000256" key="2">
    <source>
        <dbReference type="ARBA" id="ARBA00006432"/>
    </source>
</evidence>
<evidence type="ECO:0000259" key="8">
    <source>
        <dbReference type="Pfam" id="PF13193"/>
    </source>
</evidence>
<keyword evidence="5" id="KW-0067">ATP-binding</keyword>
<dbReference type="GO" id="GO:0009698">
    <property type="term" value="P:phenylpropanoid metabolic process"/>
    <property type="evidence" value="ECO:0007669"/>
    <property type="project" value="UniProtKB-KW"/>
</dbReference>
<dbReference type="Gene3D" id="3.30.300.30">
    <property type="match status" value="1"/>
</dbReference>
<dbReference type="CDD" id="cd05904">
    <property type="entry name" value="4CL"/>
    <property type="match status" value="1"/>
</dbReference>
<sequence length="544" mass="59334">MEKSGYGRDGIYRSLRPPLYLPKNPNLSLVSFLFRNVSSFADNRALVDAHTGETLTFAQFKSTVSKVAHGLLQLGIKKNDVVLIFAPNSIEFPISFFGVIATGAVATTVNPMYTVSELSKQVQDSTAKLIITVEGLLPKVKDFGLPVILLGNEKKSVLPIGRIPSITSFSELVNNEGLDLDSNVYGIKQDDTAALLYSSGTTGMSKGVILTHRNFIASSLMITADQESAGEMHNVFLCVLPMFHVFGLAVIMLSQLQRGNTIVSMSKFDFEMILKTVEKYGITHMWVVPPIILALAKNNVVKKYNLSSLQQIGSGAAPLGRELMQECAKNFPQAVVVQGYGMTETCGIVSVENVYAGPRHSGSAGTLVPGVECQIVSVDKLKPLPPGQLGEICVRGPNMMQGYFKNPQATKLTIDKQGWVHTGDLGYFDDEGQLFVVDRIKELIKYKGFQVAPAELEGLLVSHPEISDAVVIPFPDAEAGEVPIAYVVRAPNSSLSEEDIKNFIAEQVAPFKRLRRVTFINSVPKSAAGKILRRELIEKVRSKL</sequence>
<evidence type="ECO:0000256" key="3">
    <source>
        <dbReference type="ARBA" id="ARBA00022598"/>
    </source>
</evidence>
<organism evidence="9">
    <name type="scientific">Scutellaria baicalensis</name>
    <name type="common">Baical skullcap</name>
    <dbReference type="NCBI Taxonomy" id="65409"/>
    <lineage>
        <taxon>Eukaryota</taxon>
        <taxon>Viridiplantae</taxon>
        <taxon>Streptophyta</taxon>
        <taxon>Embryophyta</taxon>
        <taxon>Tracheophyta</taxon>
        <taxon>Spermatophyta</taxon>
        <taxon>Magnoliopsida</taxon>
        <taxon>eudicotyledons</taxon>
        <taxon>Gunneridae</taxon>
        <taxon>Pentapetalae</taxon>
        <taxon>asterids</taxon>
        <taxon>lamiids</taxon>
        <taxon>Lamiales</taxon>
        <taxon>Lamiaceae</taxon>
        <taxon>Scutellarioideae</taxon>
        <taxon>Scutellaria</taxon>
    </lineage>
</organism>
<dbReference type="GO" id="GO:0050563">
    <property type="term" value="F:trans-feruloyl-CoA synthase activity"/>
    <property type="evidence" value="ECO:0007669"/>
    <property type="project" value="UniProtKB-ARBA"/>
</dbReference>
<evidence type="ECO:0000256" key="6">
    <source>
        <dbReference type="ARBA" id="ARBA00023051"/>
    </source>
</evidence>
<dbReference type="EMBL" id="KT963458">
    <property type="protein sequence ID" value="AMW91733.1"/>
    <property type="molecule type" value="mRNA"/>
</dbReference>
<keyword evidence="4" id="KW-0547">Nucleotide-binding</keyword>
<dbReference type="PANTHER" id="PTHR24096">
    <property type="entry name" value="LONG-CHAIN-FATTY-ACID--COA LIGASE"/>
    <property type="match status" value="1"/>
</dbReference>
<dbReference type="InterPro" id="IPR025110">
    <property type="entry name" value="AMP-bd_C"/>
</dbReference>
<dbReference type="FunFam" id="3.30.300.30:FF:000007">
    <property type="entry name" value="4-coumarate--CoA ligase 2"/>
    <property type="match status" value="1"/>
</dbReference>
<dbReference type="GO" id="GO:0005524">
    <property type="term" value="F:ATP binding"/>
    <property type="evidence" value="ECO:0007669"/>
    <property type="project" value="UniProtKB-KW"/>
</dbReference>
<dbReference type="SUPFAM" id="SSF56801">
    <property type="entry name" value="Acetyl-CoA synthetase-like"/>
    <property type="match status" value="1"/>
</dbReference>
<dbReference type="InterPro" id="IPR042099">
    <property type="entry name" value="ANL_N_sf"/>
</dbReference>
<dbReference type="PANTHER" id="PTHR24096:SF425">
    <property type="entry name" value="4-COUMARATE--COA LIGASE-LIKE 7"/>
    <property type="match status" value="1"/>
</dbReference>
<dbReference type="AlphaFoldDB" id="A0A146AUQ2"/>
<feature type="domain" description="AMP-dependent synthetase/ligase" evidence="7">
    <location>
        <begin position="34"/>
        <end position="404"/>
    </location>
</feature>
<protein>
    <submittedName>
        <fullName evidence="9">CoA ligase-like protein 7</fullName>
    </submittedName>
</protein>
<dbReference type="Pfam" id="PF00501">
    <property type="entry name" value="AMP-binding"/>
    <property type="match status" value="1"/>
</dbReference>
<evidence type="ECO:0000256" key="5">
    <source>
        <dbReference type="ARBA" id="ARBA00022840"/>
    </source>
</evidence>
<comment type="pathway">
    <text evidence="1">Phytoalexin biosynthesis; 3,4',5-trihydroxystilbene biosynthesis; 3,4',5-trihydroxystilbene from trans-4-coumarate: step 1/2.</text>
</comment>
<dbReference type="InterPro" id="IPR045851">
    <property type="entry name" value="AMP-bd_C_sf"/>
</dbReference>
<keyword evidence="3 9" id="KW-0436">Ligase</keyword>
<evidence type="ECO:0000259" key="7">
    <source>
        <dbReference type="Pfam" id="PF00501"/>
    </source>
</evidence>
<dbReference type="InterPro" id="IPR020845">
    <property type="entry name" value="AMP-binding_CS"/>
</dbReference>
<evidence type="ECO:0000256" key="1">
    <source>
        <dbReference type="ARBA" id="ARBA00004930"/>
    </source>
</evidence>
<dbReference type="Gene3D" id="3.40.50.12780">
    <property type="entry name" value="N-terminal domain of ligase-like"/>
    <property type="match status" value="1"/>
</dbReference>
<comment type="similarity">
    <text evidence="2">Belongs to the ATP-dependent AMP-binding enzyme family.</text>
</comment>
<dbReference type="Pfam" id="PF13193">
    <property type="entry name" value="AMP-binding_C"/>
    <property type="match status" value="1"/>
</dbReference>
<keyword evidence="6" id="KW-0587">Phenylpropanoid metabolism</keyword>
<dbReference type="UniPathway" id="UPA00372">
    <property type="reaction ID" value="UER00547"/>
</dbReference>
<feature type="domain" description="AMP-binding enzyme C-terminal" evidence="8">
    <location>
        <begin position="455"/>
        <end position="530"/>
    </location>
</feature>
<evidence type="ECO:0000313" key="9">
    <source>
        <dbReference type="EMBL" id="AMW91733.1"/>
    </source>
</evidence>
<accession>A0A146AUQ2</accession>
<gene>
    <name evidence="9" type="primary">CLL-7</name>
</gene>
<name>A0A146AUQ2_SCUBA</name>
<dbReference type="InterPro" id="IPR000873">
    <property type="entry name" value="AMP-dep_synth/lig_dom"/>
</dbReference>
<reference evidence="9" key="1">
    <citation type="journal article" date="2016" name="Sci. Adv.">
        <title>A specialized flavone biosynthetic pathway has evolved in the medicinal plant, Scutellaria baicalensis.</title>
        <authorList>
            <person name="Zhao Q."/>
            <person name="Zhang Y."/>
            <person name="Wang G."/>
            <person name="Hill L."/>
            <person name="Weng J.K."/>
            <person name="Chen X.Y."/>
            <person name="Xue H."/>
            <person name="Martin C."/>
        </authorList>
    </citation>
    <scope>NUCLEOTIDE SEQUENCE</scope>
</reference>
<evidence type="ECO:0000256" key="4">
    <source>
        <dbReference type="ARBA" id="ARBA00022741"/>
    </source>
</evidence>
<proteinExistence type="evidence at transcript level"/>
<dbReference type="PROSITE" id="PS00455">
    <property type="entry name" value="AMP_BINDING"/>
    <property type="match status" value="1"/>
</dbReference>